<evidence type="ECO:0000313" key="12">
    <source>
        <dbReference type="Proteomes" id="UP000008672"/>
    </source>
</evidence>
<dbReference type="InterPro" id="IPR002110">
    <property type="entry name" value="Ankyrin_rpt"/>
</dbReference>
<dbReference type="GO" id="GO:2000304">
    <property type="term" value="P:positive regulation of ceramide biosynthetic process"/>
    <property type="evidence" value="ECO:0007669"/>
    <property type="project" value="TreeGrafter"/>
</dbReference>
<evidence type="ECO:0000313" key="11">
    <source>
        <dbReference type="Ensembl" id="ENSLACP00000007223.1"/>
    </source>
</evidence>
<dbReference type="PANTHER" id="PTHR24139:SF34">
    <property type="entry name" value="85_88 KDA CALCIUM-INDEPENDENT PHOSPHOLIPASE A2"/>
    <property type="match status" value="1"/>
</dbReference>
<evidence type="ECO:0000256" key="1">
    <source>
        <dbReference type="ARBA" id="ARBA00013278"/>
    </source>
</evidence>
<feature type="repeat" description="ANK" evidence="7">
    <location>
        <begin position="218"/>
        <end position="250"/>
    </location>
</feature>
<keyword evidence="8" id="KW-0442">Lipid degradation</keyword>
<dbReference type="EMBL" id="AFYH01220102">
    <property type="status" value="NOT_ANNOTATED_CDS"/>
    <property type="molecule type" value="Genomic_DNA"/>
</dbReference>
<keyword evidence="4 7" id="KW-0040">ANK repeat</keyword>
<feature type="short sequence motif" description="DGA/G" evidence="8">
    <location>
        <begin position="661"/>
        <end position="663"/>
    </location>
</feature>
<keyword evidence="12" id="KW-1185">Reference proteome</keyword>
<dbReference type="PROSITE" id="PS50088">
    <property type="entry name" value="ANK_REPEAT"/>
    <property type="match status" value="3"/>
</dbReference>
<dbReference type="Pfam" id="PF13857">
    <property type="entry name" value="Ank_5"/>
    <property type="match status" value="1"/>
</dbReference>
<dbReference type="Gene3D" id="1.25.40.20">
    <property type="entry name" value="Ankyrin repeat-containing domain"/>
    <property type="match status" value="2"/>
</dbReference>
<keyword evidence="2" id="KW-0677">Repeat</keyword>
<dbReference type="CDD" id="cd07212">
    <property type="entry name" value="Pat_PNPLA9"/>
    <property type="match status" value="1"/>
</dbReference>
<dbReference type="InterPro" id="IPR002641">
    <property type="entry name" value="PNPLA_dom"/>
</dbReference>
<dbReference type="SUPFAM" id="SSF48403">
    <property type="entry name" value="Ankyrin repeat"/>
    <property type="match status" value="1"/>
</dbReference>
<feature type="repeat" description="ANK" evidence="7">
    <location>
        <begin position="151"/>
        <end position="183"/>
    </location>
</feature>
<evidence type="ECO:0000256" key="3">
    <source>
        <dbReference type="ARBA" id="ARBA00022801"/>
    </source>
</evidence>
<dbReference type="OMA" id="VVYSHTH"/>
<evidence type="ECO:0000256" key="4">
    <source>
        <dbReference type="ARBA" id="ARBA00023043"/>
    </source>
</evidence>
<evidence type="ECO:0000256" key="2">
    <source>
        <dbReference type="ARBA" id="ARBA00022737"/>
    </source>
</evidence>
<dbReference type="PROSITE" id="PS50297">
    <property type="entry name" value="ANK_REP_REGION"/>
    <property type="match status" value="3"/>
</dbReference>
<evidence type="ECO:0000256" key="9">
    <source>
        <dbReference type="SAM" id="MobiDB-lite"/>
    </source>
</evidence>
<dbReference type="EMBL" id="AFYH01220097">
    <property type="status" value="NOT_ANNOTATED_CDS"/>
    <property type="molecule type" value="Genomic_DNA"/>
</dbReference>
<protein>
    <recommendedName>
        <fullName evidence="1">phospholipase A2</fullName>
        <ecNumber evidence="1">3.1.1.4</ecNumber>
    </recommendedName>
</protein>
<dbReference type="GeneTree" id="ENSGT00940000158756"/>
<sequence length="815" mass="90599">MQFLGRLASTWNQVTNIFTNPFRVKEVPLSEYAGCLHEAEDGKVLLFHHGKAGSWDALLIPSQNSKNAIRLFQIKEEWEAREHFAHFAEVLHPFYESCHQDLRVETLQKISDCLRNHPHWSAAHIAVETGVRDCLRHNYILSCINSTESEHGCTPLHLACRKDDINIVHDLIDCHVHLDVTDNNGETAFHYAAAHNNAHIIEVLGHASSTAVNHLSHFGETPLHVACRLGNADVTHSLLLCHARCDIMGSHGYPIHTAMKFGQKDCVEAILEANPSQLHAEDRDYNGTPLHWAKHAAIARMLIDHGANVNSVSKTGETPLHIMVKRERFGCILVLLTHGADTNTQGENGNTPLHLAMKVGPLQLKFIIFFSELLAPRGKARSTVTLREQPSKGENRKEILNLLHCVGPERCYPSIPESPSVLSARPPPPNNAAAARRIGTFSHTQIPPPPVYVTAQATSDGVGSWPSHCPGLLLESDDAVAPPHTHTLCTILGFDDLLYVATTLGTLTKMRDQTPADGKNWRPGDETGNVRGVSASPGKPMLYLRCLYFRMKDEVFKGSRPYDSAPLEEFLKKEFGETTKMIDIRRPKVIVTGTVADRHPAELHLFRNYAAPETGNTPSYEHSATTEFRPFTMPEEQLVWRAARSSGAAPSYFRPMGRFLDGGLLANNPTLDAMTEIHEYNKSLKLKGRGAEVRKLGVVVSLGTGKPCQVPVTSVDVFRPSNPLELAKTVFGARELGKMVVDCCTDSDGPAVSRARAWCEMVDTLFFRFSPQLDSEVALDEIEDGVLIHMLWETQMHIFQHRDEFQHLVECLLDV</sequence>
<feature type="compositionally biased region" description="Basic and acidic residues" evidence="9">
    <location>
        <begin position="514"/>
        <end position="525"/>
    </location>
</feature>
<organism evidence="11 12">
    <name type="scientific">Latimeria chalumnae</name>
    <name type="common">Coelacanth</name>
    <dbReference type="NCBI Taxonomy" id="7897"/>
    <lineage>
        <taxon>Eukaryota</taxon>
        <taxon>Metazoa</taxon>
        <taxon>Chordata</taxon>
        <taxon>Craniata</taxon>
        <taxon>Vertebrata</taxon>
        <taxon>Euteleostomi</taxon>
        <taxon>Coelacanthiformes</taxon>
        <taxon>Coelacanthidae</taxon>
        <taxon>Latimeria</taxon>
    </lineage>
</organism>
<dbReference type="AlphaFoldDB" id="H3AC52"/>
<dbReference type="eggNOG" id="KOG0513">
    <property type="taxonomic scope" value="Eukaryota"/>
</dbReference>
<dbReference type="SMART" id="SM00248">
    <property type="entry name" value="ANK"/>
    <property type="match status" value="7"/>
</dbReference>
<dbReference type="EMBL" id="AFYH01220100">
    <property type="status" value="NOT_ANNOTATED_CDS"/>
    <property type="molecule type" value="Genomic_DNA"/>
</dbReference>
<comment type="catalytic activity">
    <reaction evidence="6">
        <text>a 1,2-diacyl-sn-glycero-3-phosphocholine + H2O = a 1-acyl-sn-glycero-3-phosphocholine + a fatty acid + H(+)</text>
        <dbReference type="Rhea" id="RHEA:15801"/>
        <dbReference type="ChEBI" id="CHEBI:15377"/>
        <dbReference type="ChEBI" id="CHEBI:15378"/>
        <dbReference type="ChEBI" id="CHEBI:28868"/>
        <dbReference type="ChEBI" id="CHEBI:57643"/>
        <dbReference type="ChEBI" id="CHEBI:58168"/>
        <dbReference type="EC" id="3.1.1.4"/>
    </reaction>
    <physiologicalReaction direction="left-to-right" evidence="6">
        <dbReference type="Rhea" id="RHEA:15802"/>
    </physiologicalReaction>
</comment>
<evidence type="ECO:0000256" key="6">
    <source>
        <dbReference type="ARBA" id="ARBA00023422"/>
    </source>
</evidence>
<reference evidence="11" key="3">
    <citation type="submission" date="2025-09" db="UniProtKB">
        <authorList>
            <consortium name="Ensembl"/>
        </authorList>
    </citation>
    <scope>IDENTIFICATION</scope>
</reference>
<keyword evidence="5 8" id="KW-0443">Lipid metabolism</keyword>
<dbReference type="HOGENOM" id="CLU_010817_0_0_1"/>
<dbReference type="Pfam" id="PF01734">
    <property type="entry name" value="Patatin"/>
    <property type="match status" value="1"/>
</dbReference>
<name>H3AC52_LATCH</name>
<keyword evidence="3 8" id="KW-0378">Hydrolase</keyword>
<dbReference type="EMBL" id="AFYH01220101">
    <property type="status" value="NOT_ANNOTATED_CDS"/>
    <property type="molecule type" value="Genomic_DNA"/>
</dbReference>
<reference evidence="11" key="2">
    <citation type="submission" date="2025-08" db="UniProtKB">
        <authorList>
            <consortium name="Ensembl"/>
        </authorList>
    </citation>
    <scope>IDENTIFICATION</scope>
</reference>
<comment type="caution">
    <text evidence="8">Lacks conserved residue(s) required for the propagation of feature annotation.</text>
</comment>
<feature type="active site" description="Nucleophile" evidence="8">
    <location>
        <position position="534"/>
    </location>
</feature>
<dbReference type="Proteomes" id="UP000008672">
    <property type="component" value="Unassembled WGS sequence"/>
</dbReference>
<evidence type="ECO:0000256" key="8">
    <source>
        <dbReference type="PROSITE-ProRule" id="PRU01161"/>
    </source>
</evidence>
<proteinExistence type="predicted"/>
<dbReference type="SUPFAM" id="SSF52151">
    <property type="entry name" value="FabD/lysophospholipase-like"/>
    <property type="match status" value="1"/>
</dbReference>
<evidence type="ECO:0000259" key="10">
    <source>
        <dbReference type="PROSITE" id="PS51635"/>
    </source>
</evidence>
<accession>H3AC52</accession>
<reference evidence="12" key="1">
    <citation type="submission" date="2011-08" db="EMBL/GenBank/DDBJ databases">
        <title>The draft genome of Latimeria chalumnae.</title>
        <authorList>
            <person name="Di Palma F."/>
            <person name="Alfoldi J."/>
            <person name="Johnson J."/>
            <person name="Berlin A."/>
            <person name="Gnerre S."/>
            <person name="Jaffe D."/>
            <person name="MacCallum I."/>
            <person name="Young S."/>
            <person name="Walker B.J."/>
            <person name="Lander E."/>
            <person name="Lindblad-Toh K."/>
        </authorList>
    </citation>
    <scope>NUCLEOTIDE SEQUENCE [LARGE SCALE GENOMIC DNA]</scope>
    <source>
        <strain evidence="12">Wild caught</strain>
    </source>
</reference>
<dbReference type="FunCoup" id="H3AC52">
    <property type="interactions" value="1202"/>
</dbReference>
<dbReference type="PANTHER" id="PTHR24139">
    <property type="entry name" value="CALCIUM-INDEPENDENT PHOSPHOLIPASE A2"/>
    <property type="match status" value="1"/>
</dbReference>
<dbReference type="Ensembl" id="ENSLACT00000007283.1">
    <property type="protein sequence ID" value="ENSLACP00000007223.1"/>
    <property type="gene ID" value="ENSLACG00000006405.1"/>
</dbReference>
<feature type="repeat" description="ANK" evidence="7">
    <location>
        <begin position="315"/>
        <end position="347"/>
    </location>
</feature>
<dbReference type="InterPro" id="IPR036770">
    <property type="entry name" value="Ankyrin_rpt-contain_sf"/>
</dbReference>
<feature type="region of interest" description="Disordered" evidence="9">
    <location>
        <begin position="514"/>
        <end position="533"/>
    </location>
</feature>
<dbReference type="GO" id="GO:0052816">
    <property type="term" value="F:long-chain fatty acyl-CoA hydrolase activity"/>
    <property type="evidence" value="ECO:0007669"/>
    <property type="project" value="TreeGrafter"/>
</dbReference>
<dbReference type="EMBL" id="AFYH01220098">
    <property type="status" value="NOT_ANNOTATED_CDS"/>
    <property type="molecule type" value="Genomic_DNA"/>
</dbReference>
<evidence type="ECO:0000256" key="5">
    <source>
        <dbReference type="ARBA" id="ARBA00023098"/>
    </source>
</evidence>
<feature type="active site" description="Proton acceptor" evidence="8">
    <location>
        <position position="661"/>
    </location>
</feature>
<dbReference type="EMBL" id="AFYH01220099">
    <property type="status" value="NOT_ANNOTATED_CDS"/>
    <property type="molecule type" value="Genomic_DNA"/>
</dbReference>
<dbReference type="GO" id="GO:0016042">
    <property type="term" value="P:lipid catabolic process"/>
    <property type="evidence" value="ECO:0007669"/>
    <property type="project" value="UniProtKB-UniRule"/>
</dbReference>
<dbReference type="STRING" id="7897.ENSLACP00000007223"/>
<dbReference type="PROSITE" id="PS51635">
    <property type="entry name" value="PNPLA"/>
    <property type="match status" value="1"/>
</dbReference>
<dbReference type="Gene3D" id="3.40.1090.10">
    <property type="entry name" value="Cytosolic phospholipase A2 catalytic domain"/>
    <property type="match status" value="1"/>
</dbReference>
<dbReference type="InterPro" id="IPR016035">
    <property type="entry name" value="Acyl_Trfase/lysoPLipase"/>
</dbReference>
<dbReference type="Pfam" id="PF12796">
    <property type="entry name" value="Ank_2"/>
    <property type="match status" value="1"/>
</dbReference>
<dbReference type="GO" id="GO:0005739">
    <property type="term" value="C:mitochondrion"/>
    <property type="evidence" value="ECO:0007669"/>
    <property type="project" value="TreeGrafter"/>
</dbReference>
<evidence type="ECO:0000256" key="7">
    <source>
        <dbReference type="PROSITE-ProRule" id="PRU00023"/>
    </source>
</evidence>
<dbReference type="GO" id="GO:0035965">
    <property type="term" value="P:cardiolipin acyl-chain remodeling"/>
    <property type="evidence" value="ECO:0007669"/>
    <property type="project" value="TreeGrafter"/>
</dbReference>
<dbReference type="InParanoid" id="H3AC52"/>
<dbReference type="PRINTS" id="PR01415">
    <property type="entry name" value="ANKYRIN"/>
</dbReference>
<feature type="domain" description="PNPLA" evidence="10">
    <location>
        <begin position="488"/>
        <end position="674"/>
    </location>
</feature>
<dbReference type="InterPro" id="IPR047148">
    <property type="entry name" value="PLPL9"/>
</dbReference>
<gene>
    <name evidence="11" type="primary">PLA2G6</name>
</gene>
<dbReference type="EC" id="3.1.1.4" evidence="1"/>
<dbReference type="GO" id="GO:0047499">
    <property type="term" value="F:calcium-independent phospholipase A2 activity"/>
    <property type="evidence" value="ECO:0007669"/>
    <property type="project" value="InterPro"/>
</dbReference>